<dbReference type="EMBL" id="HBUF01269228">
    <property type="protein sequence ID" value="CAG6684778.1"/>
    <property type="molecule type" value="Transcribed_RNA"/>
</dbReference>
<dbReference type="AlphaFoldDB" id="A0A8D8X5L4"/>
<name>A0A8D8X5L4_9HEMI</name>
<evidence type="ECO:0000256" key="1">
    <source>
        <dbReference type="SAM" id="Phobius"/>
    </source>
</evidence>
<reference evidence="2" key="1">
    <citation type="submission" date="2021-05" db="EMBL/GenBank/DDBJ databases">
        <authorList>
            <person name="Alioto T."/>
            <person name="Alioto T."/>
            <person name="Gomez Garrido J."/>
        </authorList>
    </citation>
    <scope>NUCLEOTIDE SEQUENCE</scope>
</reference>
<keyword evidence="1" id="KW-0812">Transmembrane</keyword>
<accession>A0A8D8X5L4</accession>
<feature type="transmembrane region" description="Helical" evidence="1">
    <location>
        <begin position="24"/>
        <end position="43"/>
    </location>
</feature>
<feature type="transmembrane region" description="Helical" evidence="1">
    <location>
        <begin position="63"/>
        <end position="80"/>
    </location>
</feature>
<proteinExistence type="predicted"/>
<sequence length="100" mass="11274">MFTERKCGQCAVYTTYMSHNGGSILFLMLNVFVGSVPSILAAFPRCMNNLSLGNDFDLAGSVPFKPFSSWSLFVCTMGLWPRRQEDIQKLCSFSEEFYSC</sequence>
<evidence type="ECO:0000313" key="2">
    <source>
        <dbReference type="EMBL" id="CAG6684778.1"/>
    </source>
</evidence>
<keyword evidence="1" id="KW-1133">Transmembrane helix</keyword>
<organism evidence="2">
    <name type="scientific">Cacopsylla melanoneura</name>
    <dbReference type="NCBI Taxonomy" id="428564"/>
    <lineage>
        <taxon>Eukaryota</taxon>
        <taxon>Metazoa</taxon>
        <taxon>Ecdysozoa</taxon>
        <taxon>Arthropoda</taxon>
        <taxon>Hexapoda</taxon>
        <taxon>Insecta</taxon>
        <taxon>Pterygota</taxon>
        <taxon>Neoptera</taxon>
        <taxon>Paraneoptera</taxon>
        <taxon>Hemiptera</taxon>
        <taxon>Sternorrhyncha</taxon>
        <taxon>Psylloidea</taxon>
        <taxon>Psyllidae</taxon>
        <taxon>Psyllinae</taxon>
        <taxon>Cacopsylla</taxon>
    </lineage>
</organism>
<keyword evidence="1" id="KW-0472">Membrane</keyword>
<protein>
    <submittedName>
        <fullName evidence="2">Uncharacterized protein</fullName>
    </submittedName>
</protein>